<dbReference type="InterPro" id="IPR020806">
    <property type="entry name" value="PKS_PP-bd"/>
</dbReference>
<evidence type="ECO:0000256" key="2">
    <source>
        <dbReference type="ARBA" id="ARBA00022553"/>
    </source>
</evidence>
<reference evidence="5" key="1">
    <citation type="submission" date="2016-06" db="EMBL/GenBank/DDBJ databases">
        <authorList>
            <person name="Varghese N."/>
        </authorList>
    </citation>
    <scope>NUCLEOTIDE SEQUENCE [LARGE SCALE GENOMIC DNA]</scope>
    <source>
        <strain evidence="5">DSM 45555</strain>
    </source>
</reference>
<dbReference type="InterPro" id="IPR009081">
    <property type="entry name" value="PP-bd_ACP"/>
</dbReference>
<dbReference type="PROSITE" id="PS50075">
    <property type="entry name" value="CARRIER"/>
    <property type="match status" value="1"/>
</dbReference>
<dbReference type="SMART" id="SM01294">
    <property type="entry name" value="PKS_PP_betabranch"/>
    <property type="match status" value="1"/>
</dbReference>
<evidence type="ECO:0000256" key="1">
    <source>
        <dbReference type="ARBA" id="ARBA00022450"/>
    </source>
</evidence>
<dbReference type="SUPFAM" id="SSF47336">
    <property type="entry name" value="ACP-like"/>
    <property type="match status" value="1"/>
</dbReference>
<evidence type="ECO:0000313" key="4">
    <source>
        <dbReference type="EMBL" id="SCF44955.1"/>
    </source>
</evidence>
<gene>
    <name evidence="4" type="ORF">GA0070215_1325</name>
</gene>
<dbReference type="RefSeq" id="WP_018788847.1">
    <property type="nucleotide sequence ID" value="NZ_FMCV01000032.1"/>
</dbReference>
<dbReference type="InterPro" id="IPR036736">
    <property type="entry name" value="ACP-like_sf"/>
</dbReference>
<dbReference type="Pfam" id="PF00550">
    <property type="entry name" value="PP-binding"/>
    <property type="match status" value="1"/>
</dbReference>
<feature type="domain" description="Carrier" evidence="3">
    <location>
        <begin position="21"/>
        <end position="95"/>
    </location>
</feature>
<dbReference type="SMART" id="SM00823">
    <property type="entry name" value="PKS_PP"/>
    <property type="match status" value="1"/>
</dbReference>
<name>A0A1C5AIA6_9ACTN</name>
<organism evidence="4 5">
    <name type="scientific">Micromonospora marina</name>
    <dbReference type="NCBI Taxonomy" id="307120"/>
    <lineage>
        <taxon>Bacteria</taxon>
        <taxon>Bacillati</taxon>
        <taxon>Actinomycetota</taxon>
        <taxon>Actinomycetes</taxon>
        <taxon>Micromonosporales</taxon>
        <taxon>Micromonosporaceae</taxon>
        <taxon>Micromonospora</taxon>
    </lineage>
</organism>
<keyword evidence="2" id="KW-0597">Phosphoprotein</keyword>
<keyword evidence="1" id="KW-0596">Phosphopantetheine</keyword>
<keyword evidence="5" id="KW-1185">Reference proteome</keyword>
<dbReference type="AlphaFoldDB" id="A0A1C5AIA6"/>
<proteinExistence type="predicted"/>
<dbReference type="Proteomes" id="UP000198551">
    <property type="component" value="Unassembled WGS sequence"/>
</dbReference>
<evidence type="ECO:0000313" key="5">
    <source>
        <dbReference type="Proteomes" id="UP000198551"/>
    </source>
</evidence>
<dbReference type="EMBL" id="FMCV01000032">
    <property type="protein sequence ID" value="SCF44955.1"/>
    <property type="molecule type" value="Genomic_DNA"/>
</dbReference>
<protein>
    <submittedName>
        <fullName evidence="4">Acyl carrier protein</fullName>
    </submittedName>
</protein>
<dbReference type="Gene3D" id="1.10.1200.10">
    <property type="entry name" value="ACP-like"/>
    <property type="match status" value="1"/>
</dbReference>
<accession>A0A1C5AIA6</accession>
<sequence length="100" mass="10722">MREDRLIDLSRSGADMNGEVDAIGAWLTERIAVYLDLEAADIGADASLASFGIDSVYLAAIIGDIEEHYGLRIESSAVWEHPTIDGLAAHLHGCLNGVQL</sequence>
<evidence type="ECO:0000259" key="3">
    <source>
        <dbReference type="PROSITE" id="PS50075"/>
    </source>
</evidence>
<dbReference type="GO" id="GO:0031177">
    <property type="term" value="F:phosphopantetheine binding"/>
    <property type="evidence" value="ECO:0007669"/>
    <property type="project" value="InterPro"/>
</dbReference>